<reference evidence="1 2" key="1">
    <citation type="submission" date="2020-08" db="EMBL/GenBank/DDBJ databases">
        <title>A Genomic Blueprint of the Chicken Gut Microbiome.</title>
        <authorList>
            <person name="Gilroy R."/>
            <person name="Ravi A."/>
            <person name="Getino M."/>
            <person name="Pursley I."/>
            <person name="Horton D.L."/>
            <person name="Alikhan N.-F."/>
            <person name="Baker D."/>
            <person name="Gharbi K."/>
            <person name="Hall N."/>
            <person name="Watson M."/>
            <person name="Adriaenssens E.M."/>
            <person name="Foster-Nyarko E."/>
            <person name="Jarju S."/>
            <person name="Secka A."/>
            <person name="Antonio M."/>
            <person name="Oren A."/>
            <person name="Chaudhuri R."/>
            <person name="La Ragione R.M."/>
            <person name="Hildebrand F."/>
            <person name="Pallen M.J."/>
        </authorList>
    </citation>
    <scope>NUCLEOTIDE SEQUENCE [LARGE SCALE GENOMIC DNA]</scope>
    <source>
        <strain evidence="1 2">A46</strain>
    </source>
</reference>
<dbReference type="EMBL" id="JACSPZ010000003">
    <property type="protein sequence ID" value="MBD8036695.1"/>
    <property type="molecule type" value="Genomic_DNA"/>
</dbReference>
<proteinExistence type="predicted"/>
<dbReference type="Proteomes" id="UP000619101">
    <property type="component" value="Unassembled WGS sequence"/>
</dbReference>
<name>A0ABR8XXN1_9BACL</name>
<gene>
    <name evidence="1" type="ORF">H9635_08070</name>
</gene>
<organism evidence="1 2">
    <name type="scientific">Solibacillus faecavium</name>
    <dbReference type="NCBI Taxonomy" id="2762221"/>
    <lineage>
        <taxon>Bacteria</taxon>
        <taxon>Bacillati</taxon>
        <taxon>Bacillota</taxon>
        <taxon>Bacilli</taxon>
        <taxon>Bacillales</taxon>
        <taxon>Caryophanaceae</taxon>
        <taxon>Solibacillus</taxon>
    </lineage>
</organism>
<comment type="caution">
    <text evidence="1">The sequence shown here is derived from an EMBL/GenBank/DDBJ whole genome shotgun (WGS) entry which is preliminary data.</text>
</comment>
<accession>A0ABR8XXN1</accession>
<dbReference type="PROSITE" id="PS51257">
    <property type="entry name" value="PROKAR_LIPOPROTEIN"/>
    <property type="match status" value="1"/>
</dbReference>
<dbReference type="RefSeq" id="WP_191699680.1">
    <property type="nucleotide sequence ID" value="NZ_JACSPZ010000003.1"/>
</dbReference>
<evidence type="ECO:0008006" key="3">
    <source>
        <dbReference type="Google" id="ProtNLM"/>
    </source>
</evidence>
<evidence type="ECO:0000313" key="2">
    <source>
        <dbReference type="Proteomes" id="UP000619101"/>
    </source>
</evidence>
<protein>
    <recommendedName>
        <fullName evidence="3">DUF5067 domain-containing protein</fullName>
    </recommendedName>
</protein>
<sequence>MRKITMTLSFVFISIILVGCQQSNDKKLDNEVSNTDKLETQAEVTEGDFTYRLVTEKAEYSENEPIKIYAELEYTGDREEIEIFHAASPFYFPMVEITRNYEIEYGMDMPLLSTTLVKGEPLRGEYVGSGGYSSEDKNEYKEFMKRVMNKEFPAGHYVVNGIADFDIKVSEGTELEEKYELEAQVGFSVQ</sequence>
<evidence type="ECO:0000313" key="1">
    <source>
        <dbReference type="EMBL" id="MBD8036695.1"/>
    </source>
</evidence>
<keyword evidence="2" id="KW-1185">Reference proteome</keyword>